<accession>A0A1H4G8D4</accession>
<keyword evidence="5" id="KW-1185">Reference proteome</keyword>
<dbReference type="EMBL" id="FNRA01000009">
    <property type="protein sequence ID" value="SEB05885.1"/>
    <property type="molecule type" value="Genomic_DNA"/>
</dbReference>
<protein>
    <submittedName>
        <fullName evidence="4">FecR family protein</fullName>
    </submittedName>
</protein>
<dbReference type="InterPro" id="IPR006860">
    <property type="entry name" value="FecR"/>
</dbReference>
<feature type="domain" description="Protein FecR C-terminal" evidence="3">
    <location>
        <begin position="271"/>
        <end position="329"/>
    </location>
</feature>
<dbReference type="STRING" id="425514.SAMN05443550_109116"/>
<dbReference type="Gene3D" id="2.60.120.1440">
    <property type="match status" value="1"/>
</dbReference>
<evidence type="ECO:0000259" key="3">
    <source>
        <dbReference type="Pfam" id="PF16344"/>
    </source>
</evidence>
<reference evidence="4 5" key="1">
    <citation type="submission" date="2016-10" db="EMBL/GenBank/DDBJ databases">
        <authorList>
            <person name="de Groot N.N."/>
        </authorList>
    </citation>
    <scope>NUCLEOTIDE SEQUENCE [LARGE SCALE GENOMIC DNA]</scope>
    <source>
        <strain evidence="4 5">DSM 19033</strain>
    </source>
</reference>
<gene>
    <name evidence="4" type="ORF">SAMN05443550_109116</name>
</gene>
<name>A0A1H4G8D4_9SPHI</name>
<proteinExistence type="predicted"/>
<keyword evidence="1" id="KW-1133">Transmembrane helix</keyword>
<dbReference type="GO" id="GO:0016989">
    <property type="term" value="F:sigma factor antagonist activity"/>
    <property type="evidence" value="ECO:0007669"/>
    <property type="project" value="TreeGrafter"/>
</dbReference>
<dbReference type="PANTHER" id="PTHR30273:SF2">
    <property type="entry name" value="PROTEIN FECR"/>
    <property type="match status" value="1"/>
</dbReference>
<evidence type="ECO:0000313" key="4">
    <source>
        <dbReference type="EMBL" id="SEB05885.1"/>
    </source>
</evidence>
<feature type="domain" description="FecR protein" evidence="2">
    <location>
        <begin position="124"/>
        <end position="224"/>
    </location>
</feature>
<dbReference type="Pfam" id="PF16344">
    <property type="entry name" value="FecR_C"/>
    <property type="match status" value="1"/>
</dbReference>
<dbReference type="OrthoDB" id="1523489at2"/>
<dbReference type="Gene3D" id="3.55.50.30">
    <property type="match status" value="1"/>
</dbReference>
<dbReference type="InterPro" id="IPR012373">
    <property type="entry name" value="Ferrdict_sens_TM"/>
</dbReference>
<feature type="transmembrane region" description="Helical" evidence="1">
    <location>
        <begin position="96"/>
        <end position="117"/>
    </location>
</feature>
<evidence type="ECO:0000256" key="1">
    <source>
        <dbReference type="SAM" id="Phobius"/>
    </source>
</evidence>
<dbReference type="Proteomes" id="UP000198850">
    <property type="component" value="Unassembled WGS sequence"/>
</dbReference>
<dbReference type="Pfam" id="PF04773">
    <property type="entry name" value="FecR"/>
    <property type="match status" value="1"/>
</dbReference>
<evidence type="ECO:0000313" key="5">
    <source>
        <dbReference type="Proteomes" id="UP000198850"/>
    </source>
</evidence>
<dbReference type="InterPro" id="IPR032508">
    <property type="entry name" value="FecR_C"/>
</dbReference>
<evidence type="ECO:0000259" key="2">
    <source>
        <dbReference type="Pfam" id="PF04773"/>
    </source>
</evidence>
<dbReference type="PANTHER" id="PTHR30273">
    <property type="entry name" value="PERIPLASMIC SIGNAL SENSOR AND SIGMA FACTOR ACTIVATOR FECR-RELATED"/>
    <property type="match status" value="1"/>
</dbReference>
<dbReference type="AlphaFoldDB" id="A0A1H4G8D4"/>
<keyword evidence="1" id="KW-0812">Transmembrane</keyword>
<organism evidence="4 5">
    <name type="scientific">Pedobacter hartonius</name>
    <dbReference type="NCBI Taxonomy" id="425514"/>
    <lineage>
        <taxon>Bacteria</taxon>
        <taxon>Pseudomonadati</taxon>
        <taxon>Bacteroidota</taxon>
        <taxon>Sphingobacteriia</taxon>
        <taxon>Sphingobacteriales</taxon>
        <taxon>Sphingobacteriaceae</taxon>
        <taxon>Pedobacter</taxon>
    </lineage>
</organism>
<dbReference type="PIRSF" id="PIRSF018266">
    <property type="entry name" value="FecR"/>
    <property type="match status" value="1"/>
</dbReference>
<sequence>MDKRFADFSAPTLEDFIDDPRFSLWVLHPDETLDVFWQQVQTDYPQTQTVIAEARQIILSLRFTRDEMLPEEQAALWQSIESAAKLRRKPVLTLSLWLRSAAAVLIAGLIGLSLFYYNAQQSLTVSTAYGKIRTLSLPDGSVVTLNANSVLRYPKKWNPEKLREVWIDGEAYFKISHLHCSGKIKEGERFIVHAQRLNVEVLGTSFDIHNRRGQVKVALLSGSIGLQVKGKDEPILRLVPGELAEYQEKKKTISKMRVQAGDYVAWKNAELLLNNTPLRDILLLIEDNYGYKAVLKDPSLGNRKLSGKFSFSSEDAFFRAIATSLGISILKDQSAHQLIIK</sequence>
<dbReference type="RefSeq" id="WP_090558410.1">
    <property type="nucleotide sequence ID" value="NZ_FNRA01000009.1"/>
</dbReference>
<keyword evidence="1" id="KW-0472">Membrane</keyword>